<comment type="similarity">
    <text evidence="1">Belongs to the 'phage' integrase family.</text>
</comment>
<name>A0ABS5EPU7_9PROT</name>
<dbReference type="InterPro" id="IPR050808">
    <property type="entry name" value="Phage_Integrase"/>
</dbReference>
<evidence type="ECO:0000256" key="2">
    <source>
        <dbReference type="ARBA" id="ARBA00022908"/>
    </source>
</evidence>
<keyword evidence="3" id="KW-0238">DNA-binding</keyword>
<dbReference type="InterPro" id="IPR038488">
    <property type="entry name" value="Integrase_DNA-bd_sf"/>
</dbReference>
<evidence type="ECO:0000256" key="3">
    <source>
        <dbReference type="ARBA" id="ARBA00023125"/>
    </source>
</evidence>
<keyword evidence="7" id="KW-1185">Reference proteome</keyword>
<dbReference type="InterPro" id="IPR010998">
    <property type="entry name" value="Integrase_recombinase_N"/>
</dbReference>
<keyword evidence="4" id="KW-0233">DNA recombination</keyword>
<evidence type="ECO:0000256" key="1">
    <source>
        <dbReference type="ARBA" id="ARBA00008857"/>
    </source>
</evidence>
<dbReference type="Pfam" id="PF22022">
    <property type="entry name" value="Phage_int_M"/>
    <property type="match status" value="1"/>
</dbReference>
<dbReference type="InterPro" id="IPR002104">
    <property type="entry name" value="Integrase_catalytic"/>
</dbReference>
<dbReference type="InterPro" id="IPR025166">
    <property type="entry name" value="Integrase_DNA_bind_dom"/>
</dbReference>
<dbReference type="CDD" id="cd00801">
    <property type="entry name" value="INT_P4_C"/>
    <property type="match status" value="1"/>
</dbReference>
<dbReference type="PROSITE" id="PS51898">
    <property type="entry name" value="TYR_RECOMBINASE"/>
    <property type="match status" value="1"/>
</dbReference>
<evidence type="ECO:0000259" key="5">
    <source>
        <dbReference type="PROSITE" id="PS51898"/>
    </source>
</evidence>
<organism evidence="6 7">
    <name type="scientific">Neoroseomonas terrae</name>
    <dbReference type="NCBI Taxonomy" id="424799"/>
    <lineage>
        <taxon>Bacteria</taxon>
        <taxon>Pseudomonadati</taxon>
        <taxon>Pseudomonadota</taxon>
        <taxon>Alphaproteobacteria</taxon>
        <taxon>Acetobacterales</taxon>
        <taxon>Acetobacteraceae</taxon>
        <taxon>Neoroseomonas</taxon>
    </lineage>
</organism>
<feature type="domain" description="Tyr recombinase" evidence="5">
    <location>
        <begin position="226"/>
        <end position="437"/>
    </location>
</feature>
<dbReference type="Gene3D" id="1.10.150.130">
    <property type="match status" value="1"/>
</dbReference>
<protein>
    <submittedName>
        <fullName evidence="6">Site-specific integrase</fullName>
    </submittedName>
</protein>
<accession>A0ABS5EPU7</accession>
<dbReference type="InterPro" id="IPR013762">
    <property type="entry name" value="Integrase-like_cat_sf"/>
</dbReference>
<dbReference type="Gene3D" id="3.30.160.390">
    <property type="entry name" value="Integrase, DNA-binding domain"/>
    <property type="match status" value="1"/>
</dbReference>
<evidence type="ECO:0000256" key="4">
    <source>
        <dbReference type="ARBA" id="ARBA00023172"/>
    </source>
</evidence>
<dbReference type="Pfam" id="PF13356">
    <property type="entry name" value="Arm-DNA-bind_3"/>
    <property type="match status" value="1"/>
</dbReference>
<evidence type="ECO:0000313" key="7">
    <source>
        <dbReference type="Proteomes" id="UP000698752"/>
    </source>
</evidence>
<keyword evidence="2" id="KW-0229">DNA integration</keyword>
<dbReference type="Gene3D" id="1.10.443.10">
    <property type="entry name" value="Intergrase catalytic core"/>
    <property type="match status" value="1"/>
</dbReference>
<dbReference type="EMBL" id="JAAEDI010000039">
    <property type="protein sequence ID" value="MBR0653046.1"/>
    <property type="molecule type" value="Genomic_DNA"/>
</dbReference>
<comment type="caution">
    <text evidence="6">The sequence shown here is derived from an EMBL/GenBank/DDBJ whole genome shotgun (WGS) entry which is preliminary data.</text>
</comment>
<gene>
    <name evidence="6" type="ORF">GXW78_25545</name>
</gene>
<dbReference type="InterPro" id="IPR011010">
    <property type="entry name" value="DNA_brk_join_enz"/>
</dbReference>
<evidence type="ECO:0000313" key="6">
    <source>
        <dbReference type="EMBL" id="MBR0653046.1"/>
    </source>
</evidence>
<reference evidence="7" key="1">
    <citation type="journal article" date="2021" name="Syst. Appl. Microbiol.">
        <title>Roseomonas hellenica sp. nov., isolated from roots of wild-growing Alkanna tinctoria.</title>
        <authorList>
            <person name="Rat A."/>
            <person name="Naranjo H.D."/>
            <person name="Lebbe L."/>
            <person name="Cnockaert M."/>
            <person name="Krigas N."/>
            <person name="Grigoriadou K."/>
            <person name="Maloupa E."/>
            <person name="Willems A."/>
        </authorList>
    </citation>
    <scope>NUCLEOTIDE SEQUENCE [LARGE SCALE GENOMIC DNA]</scope>
    <source>
        <strain evidence="7">LMG 31159</strain>
    </source>
</reference>
<dbReference type="SUPFAM" id="SSF56349">
    <property type="entry name" value="DNA breaking-rejoining enzymes"/>
    <property type="match status" value="1"/>
</dbReference>
<proteinExistence type="inferred from homology"/>
<dbReference type="PANTHER" id="PTHR30629">
    <property type="entry name" value="PROPHAGE INTEGRASE"/>
    <property type="match status" value="1"/>
</dbReference>
<dbReference type="Proteomes" id="UP000698752">
    <property type="component" value="Unassembled WGS sequence"/>
</dbReference>
<dbReference type="Pfam" id="PF00589">
    <property type="entry name" value="Phage_integrase"/>
    <property type="match status" value="1"/>
</dbReference>
<sequence length="465" mass="50368">MGKLTAVMVKALRHDPAKGKRPVRFGDGDGLYLQIAPGTNGDTKSWLLRFTLHGKAREMGLGPVGELPAGIPLAEARKRAAAARAILAAGHDPIEERQPGAREQQAQRKAAAEAGARTFRIVAAACIKAEEPGWKNKRTALLWTSSLENHAYPTLGDWPVAEIDRAKVREAIDAVWTSAPSIGRKVLRRIATVLRYAAAHGWRANDNPADAKMLRYAGLPPLPGGRKQPSLPWARTPAFLTALDKLDGASALALRFLILTALRSGEVRQARWSWVSIDGTPTLTVPGEVMKGKKSGEVQPHRVPLPPAALEVLVHAYAFATAGKATAAELPRLAALRGDALIFPSAKRGVPLSDMALSAVLRRMNSDRPKGRPAPWRDADGRDAVPHGFRATFSTWVDDICPEEREAAERALAHEIGNRVSGAYRRSDLFDRRTPLMAAWAEHCTRKPTIAASSVRSRRSAKAAT</sequence>
<dbReference type="RefSeq" id="WP_211871757.1">
    <property type="nucleotide sequence ID" value="NZ_JAAEDI010000039.1"/>
</dbReference>
<dbReference type="PANTHER" id="PTHR30629:SF2">
    <property type="entry name" value="PROPHAGE INTEGRASE INTS-RELATED"/>
    <property type="match status" value="1"/>
</dbReference>
<dbReference type="InterPro" id="IPR053876">
    <property type="entry name" value="Phage_int_M"/>
</dbReference>